<dbReference type="Proteomes" id="UP000677812">
    <property type="component" value="Unassembled WGS sequence"/>
</dbReference>
<reference evidence="1 2" key="1">
    <citation type="submission" date="2021-04" db="EMBL/GenBank/DDBJ databases">
        <title>The complete genome sequence of Neokomagataea sp. TBRC 2177.</title>
        <authorList>
            <person name="Charoenyingcharoen P."/>
            <person name="Yukphan P."/>
        </authorList>
    </citation>
    <scope>NUCLEOTIDE SEQUENCE [LARGE SCALE GENOMIC DNA]</scope>
    <source>
        <strain evidence="1 2">TBRC 2177</strain>
    </source>
</reference>
<evidence type="ECO:0008006" key="3">
    <source>
        <dbReference type="Google" id="ProtNLM"/>
    </source>
</evidence>
<dbReference type="RefSeq" id="WP_211681110.1">
    <property type="nucleotide sequence ID" value="NZ_JAGRQH010000003.1"/>
</dbReference>
<sequence length="92" mass="10244">MRKLVIAPEHLQGLFKAMENDLTEHLQRSAHLSVEGEIAVARLHLAEVENHQALVLSEDNEKRMWAVAQAALTAVLIGCVDRGLNRPKIDVN</sequence>
<proteinExistence type="predicted"/>
<evidence type="ECO:0000313" key="1">
    <source>
        <dbReference type="EMBL" id="MBR0559521.1"/>
    </source>
</evidence>
<keyword evidence="2" id="KW-1185">Reference proteome</keyword>
<gene>
    <name evidence="1" type="ORF">KB213_05555</name>
</gene>
<protein>
    <recommendedName>
        <fullName evidence="3">Transcriptional regulator</fullName>
    </recommendedName>
</protein>
<dbReference type="EMBL" id="JAGRQH010000003">
    <property type="protein sequence ID" value="MBR0559521.1"/>
    <property type="molecule type" value="Genomic_DNA"/>
</dbReference>
<accession>A0ABS5E6N9</accession>
<comment type="caution">
    <text evidence="1">The sequence shown here is derived from an EMBL/GenBank/DDBJ whole genome shotgun (WGS) entry which is preliminary data.</text>
</comment>
<evidence type="ECO:0000313" key="2">
    <source>
        <dbReference type="Proteomes" id="UP000677812"/>
    </source>
</evidence>
<organism evidence="1 2">
    <name type="scientific">Neokomagataea anthophila</name>
    <dbReference type="NCBI Taxonomy" id="2826925"/>
    <lineage>
        <taxon>Bacteria</taxon>
        <taxon>Pseudomonadati</taxon>
        <taxon>Pseudomonadota</taxon>
        <taxon>Alphaproteobacteria</taxon>
        <taxon>Acetobacterales</taxon>
        <taxon>Acetobacteraceae</taxon>
        <taxon>Neokomagataea</taxon>
    </lineage>
</organism>
<name>A0ABS5E6N9_9PROT</name>